<organism evidence="1 2">
    <name type="scientific">Phytophthora rubi</name>
    <dbReference type="NCBI Taxonomy" id="129364"/>
    <lineage>
        <taxon>Eukaryota</taxon>
        <taxon>Sar</taxon>
        <taxon>Stramenopiles</taxon>
        <taxon>Oomycota</taxon>
        <taxon>Peronosporomycetes</taxon>
        <taxon>Peronosporales</taxon>
        <taxon>Peronosporaceae</taxon>
        <taxon>Phytophthora</taxon>
    </lineage>
</organism>
<dbReference type="AlphaFoldDB" id="A0A6A3M864"/>
<evidence type="ECO:0000313" key="1">
    <source>
        <dbReference type="EMBL" id="KAE9024473.1"/>
    </source>
</evidence>
<comment type="caution">
    <text evidence="1">The sequence shown here is derived from an EMBL/GenBank/DDBJ whole genome shotgun (WGS) entry which is preliminary data.</text>
</comment>
<dbReference type="EMBL" id="QXFV01000832">
    <property type="protein sequence ID" value="KAE9024473.1"/>
    <property type="molecule type" value="Genomic_DNA"/>
</dbReference>
<name>A0A6A3M864_9STRA</name>
<reference evidence="1 2" key="1">
    <citation type="submission" date="2018-09" db="EMBL/GenBank/DDBJ databases">
        <title>Genomic investigation of the strawberry pathogen Phytophthora fragariae indicates pathogenicity is determined by transcriptional variation in three key races.</title>
        <authorList>
            <person name="Adams T.M."/>
            <person name="Armitage A.D."/>
            <person name="Sobczyk M.K."/>
            <person name="Bates H.J."/>
            <person name="Dunwell J.M."/>
            <person name="Nellist C.F."/>
            <person name="Harrison R.J."/>
        </authorList>
    </citation>
    <scope>NUCLEOTIDE SEQUENCE [LARGE SCALE GENOMIC DNA]</scope>
    <source>
        <strain evidence="1 2">SCRP249</strain>
    </source>
</reference>
<dbReference type="Proteomes" id="UP000429607">
    <property type="component" value="Unassembled WGS sequence"/>
</dbReference>
<protein>
    <submittedName>
        <fullName evidence="1">Uncharacterized protein</fullName>
    </submittedName>
</protein>
<proteinExistence type="predicted"/>
<accession>A0A6A3M864</accession>
<evidence type="ECO:0000313" key="2">
    <source>
        <dbReference type="Proteomes" id="UP000429607"/>
    </source>
</evidence>
<gene>
    <name evidence="1" type="ORF">PR001_g12668</name>
</gene>
<sequence>MTQRKREKALAFLYRLNLAEERAGVYFRKSSKKREQHLRQFVRNLSDESLKETLQSYRFKKVADLEYILKQREELRQGATGAE</sequence>